<name>A0A2J6SR78_9HELO</name>
<dbReference type="PANTHER" id="PTHR37540">
    <property type="entry name" value="TRANSCRIPTION FACTOR (ACR-2), PUTATIVE-RELATED-RELATED"/>
    <property type="match status" value="1"/>
</dbReference>
<keyword evidence="2" id="KW-1185">Reference proteome</keyword>
<reference evidence="1 2" key="1">
    <citation type="submission" date="2016-04" db="EMBL/GenBank/DDBJ databases">
        <title>A degradative enzymes factory behind the ericoid mycorrhizal symbiosis.</title>
        <authorList>
            <consortium name="DOE Joint Genome Institute"/>
            <person name="Martino E."/>
            <person name="Morin E."/>
            <person name="Grelet G."/>
            <person name="Kuo A."/>
            <person name="Kohler A."/>
            <person name="Daghino S."/>
            <person name="Barry K."/>
            <person name="Choi C."/>
            <person name="Cichocki N."/>
            <person name="Clum A."/>
            <person name="Copeland A."/>
            <person name="Hainaut M."/>
            <person name="Haridas S."/>
            <person name="Labutti K."/>
            <person name="Lindquist E."/>
            <person name="Lipzen A."/>
            <person name="Khouja H.-R."/>
            <person name="Murat C."/>
            <person name="Ohm R."/>
            <person name="Olson A."/>
            <person name="Spatafora J."/>
            <person name="Veneault-Fourrey C."/>
            <person name="Henrissat B."/>
            <person name="Grigoriev I."/>
            <person name="Martin F."/>
            <person name="Perotto S."/>
        </authorList>
    </citation>
    <scope>NUCLEOTIDE SEQUENCE [LARGE SCALE GENOMIC DNA]</scope>
    <source>
        <strain evidence="1 2">E</strain>
    </source>
</reference>
<dbReference type="Proteomes" id="UP000235371">
    <property type="component" value="Unassembled WGS sequence"/>
</dbReference>
<dbReference type="PANTHER" id="PTHR37540:SF5">
    <property type="entry name" value="TRANSCRIPTION FACTOR DOMAIN-CONTAINING PROTEIN"/>
    <property type="match status" value="1"/>
</dbReference>
<evidence type="ECO:0008006" key="3">
    <source>
        <dbReference type="Google" id="ProtNLM"/>
    </source>
</evidence>
<dbReference type="AlphaFoldDB" id="A0A2J6SR78"/>
<evidence type="ECO:0000313" key="1">
    <source>
        <dbReference type="EMBL" id="PMD53250.1"/>
    </source>
</evidence>
<proteinExistence type="predicted"/>
<dbReference type="GeneID" id="36593325"/>
<dbReference type="STRING" id="1095630.A0A2J6SR78"/>
<dbReference type="RefSeq" id="XP_024730154.1">
    <property type="nucleotide sequence ID" value="XM_024885248.1"/>
</dbReference>
<dbReference type="OrthoDB" id="4159781at2759"/>
<gene>
    <name evidence="1" type="ORF">K444DRAFT_646806</name>
</gene>
<sequence>MSSRELELVHHIWASGQVAFQPFRNYWFSLGMVDPAAMHLVIANAAMHRKTLRTIPSPEDDIVELTHVQAAMTSVNQRIRNVNQKVTDEMLGAILGVRRAMLRQIYFIALRFDHFTRHFAGFQIMLDLRGGLLSIESATYIRLSLFWIELNACAAQDTIPRFSPPFHVIKNPYSAVHISRGLQHRDKALQVSGVPSLLSSVEILDAFTGLSFLIAALTVEPPLRIQWDDDNFPGFGFYPTLHRLLTIQAAAKGKPPADAVQEMCRLGAIFFLAEVRRKFGIAPVVTNVQATKLHNLLDGNEMLWVEELDSVRTWTIIMAGCAADNEADRAWAVKALLRSRVSLVYRNWDEVMDVISEMWWIDEVFQLKSQDLLSEYLKLFIAP</sequence>
<accession>A0A2J6SR78</accession>
<organism evidence="1 2">
    <name type="scientific">Hyaloscypha bicolor E</name>
    <dbReference type="NCBI Taxonomy" id="1095630"/>
    <lineage>
        <taxon>Eukaryota</taxon>
        <taxon>Fungi</taxon>
        <taxon>Dikarya</taxon>
        <taxon>Ascomycota</taxon>
        <taxon>Pezizomycotina</taxon>
        <taxon>Leotiomycetes</taxon>
        <taxon>Helotiales</taxon>
        <taxon>Hyaloscyphaceae</taxon>
        <taxon>Hyaloscypha</taxon>
        <taxon>Hyaloscypha bicolor</taxon>
    </lineage>
</organism>
<protein>
    <recommendedName>
        <fullName evidence="3">Transcription factor domain-containing protein</fullName>
    </recommendedName>
</protein>
<dbReference type="EMBL" id="KZ613887">
    <property type="protein sequence ID" value="PMD53250.1"/>
    <property type="molecule type" value="Genomic_DNA"/>
</dbReference>
<evidence type="ECO:0000313" key="2">
    <source>
        <dbReference type="Proteomes" id="UP000235371"/>
    </source>
</evidence>
<dbReference type="InParanoid" id="A0A2J6SR78"/>